<evidence type="ECO:0000313" key="6">
    <source>
        <dbReference type="Proteomes" id="UP000501128"/>
    </source>
</evidence>
<keyword evidence="2" id="KW-0238">DNA-binding</keyword>
<dbReference type="InterPro" id="IPR020449">
    <property type="entry name" value="Tscrpt_reg_AraC-type_HTH"/>
</dbReference>
<evidence type="ECO:0000256" key="1">
    <source>
        <dbReference type="ARBA" id="ARBA00023015"/>
    </source>
</evidence>
<gene>
    <name evidence="5" type="ORF">HH216_19435</name>
</gene>
<name>A0A7L5DWJ8_9BACT</name>
<protein>
    <submittedName>
        <fullName evidence="5">Helix-turn-helix transcriptional regulator</fullName>
    </submittedName>
</protein>
<dbReference type="InterPro" id="IPR018060">
    <property type="entry name" value="HTH_AraC"/>
</dbReference>
<dbReference type="PROSITE" id="PS00041">
    <property type="entry name" value="HTH_ARAC_FAMILY_1"/>
    <property type="match status" value="1"/>
</dbReference>
<dbReference type="Proteomes" id="UP000501128">
    <property type="component" value="Chromosome"/>
</dbReference>
<evidence type="ECO:0000256" key="3">
    <source>
        <dbReference type="ARBA" id="ARBA00023163"/>
    </source>
</evidence>
<dbReference type="Pfam" id="PF12833">
    <property type="entry name" value="HTH_18"/>
    <property type="match status" value="1"/>
</dbReference>
<evidence type="ECO:0000313" key="5">
    <source>
        <dbReference type="EMBL" id="QJD80357.1"/>
    </source>
</evidence>
<proteinExistence type="predicted"/>
<dbReference type="KEGG" id="srho:HH216_19435"/>
<feature type="domain" description="HTH araC/xylS-type" evidence="4">
    <location>
        <begin position="1"/>
        <end position="93"/>
    </location>
</feature>
<keyword evidence="3" id="KW-0804">Transcription</keyword>
<dbReference type="InterPro" id="IPR053142">
    <property type="entry name" value="PchR_regulatory_protein"/>
</dbReference>
<dbReference type="GO" id="GO:0003700">
    <property type="term" value="F:DNA-binding transcription factor activity"/>
    <property type="evidence" value="ECO:0007669"/>
    <property type="project" value="InterPro"/>
</dbReference>
<dbReference type="RefSeq" id="WP_169552316.1">
    <property type="nucleotide sequence ID" value="NZ_CP051677.1"/>
</dbReference>
<dbReference type="AlphaFoldDB" id="A0A7L5DWJ8"/>
<dbReference type="PANTHER" id="PTHR47893">
    <property type="entry name" value="REGULATORY PROTEIN PCHR"/>
    <property type="match status" value="1"/>
</dbReference>
<reference evidence="5 6" key="1">
    <citation type="submission" date="2020-04" db="EMBL/GenBank/DDBJ databases">
        <title>Genome sequencing of novel species.</title>
        <authorList>
            <person name="Heo J."/>
            <person name="Kim S.-J."/>
            <person name="Kim J.-S."/>
            <person name="Hong S.-B."/>
            <person name="Kwon S.-W."/>
        </authorList>
    </citation>
    <scope>NUCLEOTIDE SEQUENCE [LARGE SCALE GENOMIC DNA]</scope>
    <source>
        <strain evidence="5 6">CJU-R4</strain>
    </source>
</reference>
<evidence type="ECO:0000259" key="4">
    <source>
        <dbReference type="PROSITE" id="PS01124"/>
    </source>
</evidence>
<dbReference type="GO" id="GO:0043565">
    <property type="term" value="F:sequence-specific DNA binding"/>
    <property type="evidence" value="ECO:0007669"/>
    <property type="project" value="InterPro"/>
</dbReference>
<dbReference type="SUPFAM" id="SSF46689">
    <property type="entry name" value="Homeodomain-like"/>
    <property type="match status" value="2"/>
</dbReference>
<dbReference type="PROSITE" id="PS01124">
    <property type="entry name" value="HTH_ARAC_FAMILY_2"/>
    <property type="match status" value="1"/>
</dbReference>
<dbReference type="SMART" id="SM00342">
    <property type="entry name" value="HTH_ARAC"/>
    <property type="match status" value="1"/>
</dbReference>
<dbReference type="PANTHER" id="PTHR47893:SF1">
    <property type="entry name" value="REGULATORY PROTEIN PCHR"/>
    <property type="match status" value="1"/>
</dbReference>
<dbReference type="InterPro" id="IPR018062">
    <property type="entry name" value="HTH_AraC-typ_CS"/>
</dbReference>
<accession>A0A7L5DWJ8</accession>
<sequence length="93" mass="10447">MIGNLVEAPPLTELAQLVGMSLSKLKRLFRQVFGCGPYGYYQTMRMNEAASLLREKRLSVSEVGYALGFSNLSHFSRVFEEHIGMKPKKFSAS</sequence>
<keyword evidence="1" id="KW-0805">Transcription regulation</keyword>
<evidence type="ECO:0000256" key="2">
    <source>
        <dbReference type="ARBA" id="ARBA00023125"/>
    </source>
</evidence>
<organism evidence="5 6">
    <name type="scientific">Spirosoma rhododendri</name>
    <dbReference type="NCBI Taxonomy" id="2728024"/>
    <lineage>
        <taxon>Bacteria</taxon>
        <taxon>Pseudomonadati</taxon>
        <taxon>Bacteroidota</taxon>
        <taxon>Cytophagia</taxon>
        <taxon>Cytophagales</taxon>
        <taxon>Cytophagaceae</taxon>
        <taxon>Spirosoma</taxon>
    </lineage>
</organism>
<dbReference type="InterPro" id="IPR009057">
    <property type="entry name" value="Homeodomain-like_sf"/>
</dbReference>
<dbReference type="EMBL" id="CP051677">
    <property type="protein sequence ID" value="QJD80357.1"/>
    <property type="molecule type" value="Genomic_DNA"/>
</dbReference>
<keyword evidence="6" id="KW-1185">Reference proteome</keyword>
<dbReference type="Gene3D" id="1.10.10.60">
    <property type="entry name" value="Homeodomain-like"/>
    <property type="match status" value="2"/>
</dbReference>
<dbReference type="PRINTS" id="PR00032">
    <property type="entry name" value="HTHARAC"/>
</dbReference>